<dbReference type="SUPFAM" id="SSF52047">
    <property type="entry name" value="RNI-like"/>
    <property type="match status" value="1"/>
</dbReference>
<evidence type="ECO:0000313" key="2">
    <source>
        <dbReference type="Proteomes" id="UP000694853"/>
    </source>
</evidence>
<proteinExistence type="predicted"/>
<evidence type="ECO:0000313" key="3">
    <source>
        <dbReference type="RefSeq" id="XP_027342967.1"/>
    </source>
</evidence>
<dbReference type="Gene3D" id="3.80.10.10">
    <property type="entry name" value="Ribonuclease Inhibitor"/>
    <property type="match status" value="1"/>
</dbReference>
<dbReference type="OrthoDB" id="1426709at2759"/>
<accession>A0A8B8KGM2</accession>
<dbReference type="PANTHER" id="PTHR34145:SF28">
    <property type="entry name" value="F-BOX DOMAIN-CONTAINING PROTEIN"/>
    <property type="match status" value="1"/>
</dbReference>
<dbReference type="InterPro" id="IPR006566">
    <property type="entry name" value="FBD"/>
</dbReference>
<dbReference type="SMART" id="SM00579">
    <property type="entry name" value="FBD"/>
    <property type="match status" value="1"/>
</dbReference>
<organism evidence="2 3">
    <name type="scientific">Abrus precatorius</name>
    <name type="common">Indian licorice</name>
    <name type="synonym">Glycine abrus</name>
    <dbReference type="NCBI Taxonomy" id="3816"/>
    <lineage>
        <taxon>Eukaryota</taxon>
        <taxon>Viridiplantae</taxon>
        <taxon>Streptophyta</taxon>
        <taxon>Embryophyta</taxon>
        <taxon>Tracheophyta</taxon>
        <taxon>Spermatophyta</taxon>
        <taxon>Magnoliopsida</taxon>
        <taxon>eudicotyledons</taxon>
        <taxon>Gunneridae</taxon>
        <taxon>Pentapetalae</taxon>
        <taxon>rosids</taxon>
        <taxon>fabids</taxon>
        <taxon>Fabales</taxon>
        <taxon>Fabaceae</taxon>
        <taxon>Papilionoideae</taxon>
        <taxon>50 kb inversion clade</taxon>
        <taxon>NPAAA clade</taxon>
        <taxon>indigoferoid/millettioid clade</taxon>
        <taxon>Abreae</taxon>
        <taxon>Abrus</taxon>
    </lineage>
</organism>
<dbReference type="AlphaFoldDB" id="A0A8B8KGM2"/>
<evidence type="ECO:0000259" key="1">
    <source>
        <dbReference type="SMART" id="SM00579"/>
    </source>
</evidence>
<dbReference type="Proteomes" id="UP000694853">
    <property type="component" value="Unplaced"/>
</dbReference>
<protein>
    <submittedName>
        <fullName evidence="3">F-box protein At1g80960-like</fullName>
    </submittedName>
</protein>
<dbReference type="InterPro" id="IPR053772">
    <property type="entry name" value="At1g61320/At1g61330-like"/>
</dbReference>
<dbReference type="Pfam" id="PF24758">
    <property type="entry name" value="LRR_At5g56370"/>
    <property type="match status" value="1"/>
</dbReference>
<gene>
    <name evidence="3" type="primary">LOC113855526</name>
</gene>
<dbReference type="InterPro" id="IPR055411">
    <property type="entry name" value="LRR_FXL15/At3g58940/PEG3-like"/>
</dbReference>
<sequence>MSEIEEQDFISALPDSLLSAIISLLPGTEGVRTCVLSQHWKIMWKYTSQLNFNQRLMLKPFIQPYLCRTNLRKRTFTRKIVHQDAIAQTEILINSVLDSHLGSLKRCTIVHMPESCASGEAVAWMKKLVEQKKVKELYMERDVPTALQHVLRDVTRTLDLPFEIFTSFEVLELKNYKLKISPSRDVSCQVLKTLTRKNVNVEVDACEGILSYCSYLENLTLDGCSFEVVKIHSPKLKFFKIIKMVVTEFEVYAGNLEVFVINTVVCNPRKLVFVAPNVQTLCCFCNMEIGMRSFWPDGGKLLTSNEILNTSTDIQSPQDPTTSFASTFENLVTLRIDLDLKTITDAMTLFSALKSCPNIQNVEINTHVSLLEQPYIILFNYIFICFSSALRNSFFLLNSSTIIQGIISLMGLYDEHSNDDVLSCPKRLYWRQRDPYECVDHQLKTLCIRGFSGKELEVEFLKYIITTAETLQKITVWFVDNSSWAEATETLCLLSFQRASKNLSIVLNPGPLYMEIVDGSFDEWVLSLRKN</sequence>
<dbReference type="InterPro" id="IPR036047">
    <property type="entry name" value="F-box-like_dom_sf"/>
</dbReference>
<keyword evidence="2" id="KW-1185">Reference proteome</keyword>
<name>A0A8B8KGM2_ABRPR</name>
<dbReference type="GeneID" id="113855526"/>
<feature type="domain" description="FBD" evidence="1">
    <location>
        <begin position="437"/>
        <end position="508"/>
    </location>
</feature>
<dbReference type="SUPFAM" id="SSF81383">
    <property type="entry name" value="F-box domain"/>
    <property type="match status" value="1"/>
</dbReference>
<reference evidence="3" key="2">
    <citation type="submission" date="2025-08" db="UniProtKB">
        <authorList>
            <consortium name="RefSeq"/>
        </authorList>
    </citation>
    <scope>IDENTIFICATION</scope>
    <source>
        <tissue evidence="3">Young leaves</tissue>
    </source>
</reference>
<dbReference type="PANTHER" id="PTHR34145">
    <property type="entry name" value="OS02G0105600 PROTEIN"/>
    <property type="match status" value="1"/>
</dbReference>
<dbReference type="KEGG" id="aprc:113855526"/>
<dbReference type="RefSeq" id="XP_027342967.1">
    <property type="nucleotide sequence ID" value="XM_027487166.1"/>
</dbReference>
<dbReference type="Pfam" id="PF08387">
    <property type="entry name" value="FBD"/>
    <property type="match status" value="1"/>
</dbReference>
<reference evidence="2" key="1">
    <citation type="journal article" date="2019" name="Toxins">
        <title>Detection of Abrin-Like and Prepropulchellin-Like Toxin Genes and Transcripts Using Whole Genome Sequencing and Full-Length Transcript Sequencing of Abrus precatorius.</title>
        <authorList>
            <person name="Hovde B.T."/>
            <person name="Daligault H.E."/>
            <person name="Hanschen E.R."/>
            <person name="Kunde Y.A."/>
            <person name="Johnson M.B."/>
            <person name="Starkenburg S.R."/>
            <person name="Johnson S.L."/>
        </authorList>
    </citation>
    <scope>NUCLEOTIDE SEQUENCE [LARGE SCALE GENOMIC DNA]</scope>
</reference>
<dbReference type="InterPro" id="IPR032675">
    <property type="entry name" value="LRR_dom_sf"/>
</dbReference>